<sequence>MAAKTAKFLRSQCKVSFHRASRKTYVANRVRYIRRVLDELRADNIDTGFYYLNTDNNPADCATRGLTATELQDHLWWTGPSFFTTPSSQWPWKSLEPSVSSLPGAEAEELKAVTTSTNIVSEPYVSFVPFTRTNSYTKLVRVTAYVLKFLARVRHRVETRCHRELQDVQSILGTMDITPVVTPDDFTTAESLLIREHYREGQQELNSSYMKKFRTTCDNDGIIREDLDHFWQLWQSDYLDALAQRQIIRSNGRARSTWPLALILELHTSSDGNVRSAKIRTAKKKILERSINHLVPLEIVVDDDTIPERDHEHFAVKDTPSATSKDVNSCSLVSTTVNKVNQLSSIGLSRPRARTFYEGTIQLRRTYLYRVAIMKHSSSSLLSRTASSSAQLRSPSPLASTSSADTAASSSESVAQLIIFEARRLLAHCEDSLELRKILDDICKKQRDLQSRVSSDPNLRPLQPNPAPDAHAHAIPALQDVVEVLPHTVEELIAAQLRRVFAFITTSGCTQLEPQAADTTLLTPEQQRHIARIVFHMRKLAAVLDCANKIFLNTQTLLLRTDKASISYARYMAYIHVIQHIITGITVDRDIISEALLSHFFTRLQSFLDALVGYQISESVIMEKLMAASAAVAHATRLTRTLEYHQMDFVMTHLRQKALRWWQENYEEALHGPLTEDYLEIAHSEDPFAQRQKERFVRVEFDSDQPQVATIPAASNISAFSPGIQPMQTEETIQGTQAPQSPTPSPSESHSSPVIIPLTCMSTPVTELERNQSIPPVLSPQVTRGRAD</sequence>
<feature type="region of interest" description="Disordered" evidence="1">
    <location>
        <begin position="731"/>
        <end position="788"/>
    </location>
</feature>
<evidence type="ECO:0000313" key="3">
    <source>
        <dbReference type="EMBL" id="CAJ0593911.1"/>
    </source>
</evidence>
<feature type="region of interest" description="Disordered" evidence="1">
    <location>
        <begin position="450"/>
        <end position="471"/>
    </location>
</feature>
<dbReference type="PANTHER" id="PTHR47331:SF2">
    <property type="match status" value="1"/>
</dbReference>
<organism evidence="3 4">
    <name type="scientific">Cylicocyclus nassatus</name>
    <name type="common">Nematode worm</name>
    <dbReference type="NCBI Taxonomy" id="53992"/>
    <lineage>
        <taxon>Eukaryota</taxon>
        <taxon>Metazoa</taxon>
        <taxon>Ecdysozoa</taxon>
        <taxon>Nematoda</taxon>
        <taxon>Chromadorea</taxon>
        <taxon>Rhabditida</taxon>
        <taxon>Rhabditina</taxon>
        <taxon>Rhabditomorpha</taxon>
        <taxon>Strongyloidea</taxon>
        <taxon>Strongylidae</taxon>
        <taxon>Cylicocyclus</taxon>
    </lineage>
</organism>
<dbReference type="AlphaFoldDB" id="A0AA36GKT1"/>
<gene>
    <name evidence="3" type="ORF">CYNAS_LOCUS5894</name>
</gene>
<dbReference type="Pfam" id="PF18701">
    <property type="entry name" value="DUF5641"/>
    <property type="match status" value="1"/>
</dbReference>
<feature type="domain" description="DUF5641" evidence="2">
    <location>
        <begin position="247"/>
        <end position="297"/>
    </location>
</feature>
<reference evidence="3" key="1">
    <citation type="submission" date="2023-07" db="EMBL/GenBank/DDBJ databases">
        <authorList>
            <consortium name="CYATHOMIX"/>
        </authorList>
    </citation>
    <scope>NUCLEOTIDE SEQUENCE</scope>
    <source>
        <strain evidence="3">N/A</strain>
    </source>
</reference>
<feature type="region of interest" description="Disordered" evidence="1">
    <location>
        <begin position="385"/>
        <end position="406"/>
    </location>
</feature>
<dbReference type="PANTHER" id="PTHR47331">
    <property type="entry name" value="PHD-TYPE DOMAIN-CONTAINING PROTEIN"/>
    <property type="match status" value="1"/>
</dbReference>
<feature type="compositionally biased region" description="Low complexity" evidence="1">
    <location>
        <begin position="746"/>
        <end position="757"/>
    </location>
</feature>
<keyword evidence="4" id="KW-1185">Reference proteome</keyword>
<dbReference type="InterPro" id="IPR040676">
    <property type="entry name" value="DUF5641"/>
</dbReference>
<proteinExistence type="predicted"/>
<dbReference type="EMBL" id="CATQJL010000112">
    <property type="protein sequence ID" value="CAJ0593911.1"/>
    <property type="molecule type" value="Genomic_DNA"/>
</dbReference>
<dbReference type="Proteomes" id="UP001176961">
    <property type="component" value="Unassembled WGS sequence"/>
</dbReference>
<evidence type="ECO:0000256" key="1">
    <source>
        <dbReference type="SAM" id="MobiDB-lite"/>
    </source>
</evidence>
<evidence type="ECO:0000259" key="2">
    <source>
        <dbReference type="Pfam" id="PF18701"/>
    </source>
</evidence>
<protein>
    <recommendedName>
        <fullName evidence="2">DUF5641 domain-containing protein</fullName>
    </recommendedName>
</protein>
<name>A0AA36GKT1_CYLNA</name>
<comment type="caution">
    <text evidence="3">The sequence shown here is derived from an EMBL/GenBank/DDBJ whole genome shotgun (WGS) entry which is preliminary data.</text>
</comment>
<accession>A0AA36GKT1</accession>
<evidence type="ECO:0000313" key="4">
    <source>
        <dbReference type="Proteomes" id="UP001176961"/>
    </source>
</evidence>